<dbReference type="Pfam" id="PF00271">
    <property type="entry name" value="Helicase_C"/>
    <property type="match status" value="1"/>
</dbReference>
<dbReference type="AlphaFoldDB" id="A0A172TEH9"/>
<keyword evidence="3" id="KW-0378">Hydrolase</keyword>
<dbReference type="InterPro" id="IPR014001">
    <property type="entry name" value="Helicase_ATP-bd"/>
</dbReference>
<dbReference type="PANTHER" id="PTHR47396:SF1">
    <property type="entry name" value="ATP-DEPENDENT HELICASE IRC3-RELATED"/>
    <property type="match status" value="1"/>
</dbReference>
<dbReference type="STRING" id="1178515.SY83_02365"/>
<sequence length="625" mass="72118">MDNNYFLESIPNIETNEGLRLPQIEAYKAVYDHFNINGKSEHAIIILPTGVGKTGLMGIVPFGVSLGRVLIVTPQLVIKDAVLDSLDPEHPRNFWIARNVFRRFDELPSVIEYNNKTNDWELKEANIVILNVHKLQERLERSLINRVEPSFFDLIIIDEAHHSTAPTWERAVEHFSNAKVVKVTGTPKRSDGELITGNCVYNYPLSKAMANGFVKTLERVEYIPDELFLTLDRNDGTMYSIDQIREMGIKDEDWITRSVAYSQACSLRVVKKSIELITQKRSSGLPHKIIAVACSIYHAEQLVELYEQNGMNVSLVHSRLTPDELKNRLSAIENHKVEVVLHVAKLGEGYDHKYLSVAAIFRPFRNSLPYEQFIGRVLRSIDQEEVKSPEDNIACVVHHKELGLEELWRYYQNEKDKSDIIKWIEKNENKLDRENVTERIIQKSTGHAFEEGEGEFVTKSFIDTDLIKERKRRQAEEAEKLKRLKEVLPNYPEDVLLQMVRRQEEGSASEKILRPDKFIHRKKRNLDDRIKIEMVPELILKYNIKKEANTLASSRLFKGKYSWMPGQLKDNAAMLAAYLEFRVNKAVGVRQRADWGPEEYQTALTEVEELYGFVDKILESELGGE</sequence>
<evidence type="ECO:0000313" key="4">
    <source>
        <dbReference type="Proteomes" id="UP000076927"/>
    </source>
</evidence>
<name>A0A172TEH9_9BACL</name>
<dbReference type="InterPro" id="IPR027417">
    <property type="entry name" value="P-loop_NTPase"/>
</dbReference>
<dbReference type="Pfam" id="PF04851">
    <property type="entry name" value="ResIII"/>
    <property type="match status" value="1"/>
</dbReference>
<evidence type="ECO:0000259" key="2">
    <source>
        <dbReference type="PROSITE" id="PS51194"/>
    </source>
</evidence>
<dbReference type="RefSeq" id="WP_068603916.1">
    <property type="nucleotide sequence ID" value="NZ_CP011388.1"/>
</dbReference>
<evidence type="ECO:0000259" key="1">
    <source>
        <dbReference type="PROSITE" id="PS51192"/>
    </source>
</evidence>
<dbReference type="PROSITE" id="PS51194">
    <property type="entry name" value="HELICASE_CTER"/>
    <property type="match status" value="1"/>
</dbReference>
<dbReference type="EMBL" id="CP011388">
    <property type="protein sequence ID" value="ANE45362.1"/>
    <property type="molecule type" value="Genomic_DNA"/>
</dbReference>
<dbReference type="GO" id="GO:0004519">
    <property type="term" value="F:endonuclease activity"/>
    <property type="evidence" value="ECO:0007669"/>
    <property type="project" value="UniProtKB-KW"/>
</dbReference>
<dbReference type="GO" id="GO:0003677">
    <property type="term" value="F:DNA binding"/>
    <property type="evidence" value="ECO:0007669"/>
    <property type="project" value="InterPro"/>
</dbReference>
<feature type="domain" description="Helicase ATP-binding" evidence="1">
    <location>
        <begin position="34"/>
        <end position="205"/>
    </location>
</feature>
<dbReference type="InterPro" id="IPR006935">
    <property type="entry name" value="Helicase/UvrB_N"/>
</dbReference>
<dbReference type="Gene3D" id="3.40.50.300">
    <property type="entry name" value="P-loop containing nucleotide triphosphate hydrolases"/>
    <property type="match status" value="2"/>
</dbReference>
<feature type="domain" description="Helicase C-terminal" evidence="2">
    <location>
        <begin position="269"/>
        <end position="432"/>
    </location>
</feature>
<dbReference type="OrthoDB" id="9802848at2"/>
<keyword evidence="4" id="KW-1185">Reference proteome</keyword>
<dbReference type="GO" id="GO:0005524">
    <property type="term" value="F:ATP binding"/>
    <property type="evidence" value="ECO:0007669"/>
    <property type="project" value="InterPro"/>
</dbReference>
<evidence type="ECO:0000313" key="3">
    <source>
        <dbReference type="EMBL" id="ANE45362.1"/>
    </source>
</evidence>
<keyword evidence="3" id="KW-0255">Endonuclease</keyword>
<dbReference type="GO" id="GO:0016787">
    <property type="term" value="F:hydrolase activity"/>
    <property type="evidence" value="ECO:0007669"/>
    <property type="project" value="InterPro"/>
</dbReference>
<dbReference type="SMART" id="SM00487">
    <property type="entry name" value="DEXDc"/>
    <property type="match status" value="1"/>
</dbReference>
<proteinExistence type="predicted"/>
<dbReference type="Proteomes" id="UP000076927">
    <property type="component" value="Chromosome"/>
</dbReference>
<dbReference type="PATRIC" id="fig|1178515.4.peg.457"/>
<gene>
    <name evidence="3" type="ORF">SY83_02365</name>
</gene>
<dbReference type="KEGG" id="pswu:SY83_02365"/>
<protein>
    <submittedName>
        <fullName evidence="3">Restriction endonuclease subunit R</fullName>
    </submittedName>
</protein>
<keyword evidence="3" id="KW-0540">Nuclease</keyword>
<dbReference type="GO" id="GO:0005829">
    <property type="term" value="C:cytosol"/>
    <property type="evidence" value="ECO:0007669"/>
    <property type="project" value="TreeGrafter"/>
</dbReference>
<dbReference type="InterPro" id="IPR050742">
    <property type="entry name" value="Helicase_Restrict-Modif_Enz"/>
</dbReference>
<dbReference type="SUPFAM" id="SSF52540">
    <property type="entry name" value="P-loop containing nucleoside triphosphate hydrolases"/>
    <property type="match status" value="1"/>
</dbReference>
<dbReference type="PROSITE" id="PS51192">
    <property type="entry name" value="HELICASE_ATP_BIND_1"/>
    <property type="match status" value="1"/>
</dbReference>
<organism evidence="3 4">
    <name type="scientific">Paenibacillus swuensis</name>
    <dbReference type="NCBI Taxonomy" id="1178515"/>
    <lineage>
        <taxon>Bacteria</taxon>
        <taxon>Bacillati</taxon>
        <taxon>Bacillota</taxon>
        <taxon>Bacilli</taxon>
        <taxon>Bacillales</taxon>
        <taxon>Paenibacillaceae</taxon>
        <taxon>Paenibacillus</taxon>
    </lineage>
</organism>
<dbReference type="InterPro" id="IPR001650">
    <property type="entry name" value="Helicase_C-like"/>
</dbReference>
<reference evidence="3 4" key="1">
    <citation type="submission" date="2015-01" db="EMBL/GenBank/DDBJ databases">
        <title>Paenibacillus swuensis/DY6/whole genome sequencing.</title>
        <authorList>
            <person name="Kim M.K."/>
            <person name="Srinivasan S."/>
            <person name="Lee J.-J."/>
        </authorList>
    </citation>
    <scope>NUCLEOTIDE SEQUENCE [LARGE SCALE GENOMIC DNA]</scope>
    <source>
        <strain evidence="3 4">DY6</strain>
    </source>
</reference>
<accession>A0A172TEH9</accession>
<dbReference type="PANTHER" id="PTHR47396">
    <property type="entry name" value="TYPE I RESTRICTION ENZYME ECOKI R PROTEIN"/>
    <property type="match status" value="1"/>
</dbReference>